<evidence type="ECO:0000313" key="3">
    <source>
        <dbReference type="Proteomes" id="UP001465426"/>
    </source>
</evidence>
<dbReference type="PROSITE" id="PS51819">
    <property type="entry name" value="VOC"/>
    <property type="match status" value="1"/>
</dbReference>
<reference evidence="2 3" key="1">
    <citation type="submission" date="2024-03" db="EMBL/GenBank/DDBJ databases">
        <title>Human intestinal bacterial collection.</title>
        <authorList>
            <person name="Pauvert C."/>
            <person name="Hitch T.C.A."/>
            <person name="Clavel T."/>
        </authorList>
    </citation>
    <scope>NUCLEOTIDE SEQUENCE [LARGE SCALE GENOMIC DNA]</scope>
    <source>
        <strain evidence="2 3">CLA-SR-H024</strain>
    </source>
</reference>
<dbReference type="InterPro" id="IPR029068">
    <property type="entry name" value="Glyas_Bleomycin-R_OHBP_Dase"/>
</dbReference>
<dbReference type="InterPro" id="IPR004360">
    <property type="entry name" value="Glyas_Fos-R_dOase_dom"/>
</dbReference>
<dbReference type="PANTHER" id="PTHR39175">
    <property type="entry name" value="FAMILY PROTEIN, PUTATIVE (AFU_ORTHOLOGUE AFUA_3G15060)-RELATED"/>
    <property type="match status" value="1"/>
</dbReference>
<dbReference type="Gene3D" id="3.10.180.10">
    <property type="entry name" value="2,3-Dihydroxybiphenyl 1,2-Dioxygenase, domain 1"/>
    <property type="match status" value="1"/>
</dbReference>
<organism evidence="2 3">
    <name type="scientific">Niallia hominis</name>
    <dbReference type="NCBI Taxonomy" id="3133173"/>
    <lineage>
        <taxon>Bacteria</taxon>
        <taxon>Bacillati</taxon>
        <taxon>Bacillota</taxon>
        <taxon>Bacilli</taxon>
        <taxon>Bacillales</taxon>
        <taxon>Bacillaceae</taxon>
        <taxon>Niallia</taxon>
    </lineage>
</organism>
<dbReference type="SUPFAM" id="SSF54593">
    <property type="entry name" value="Glyoxalase/Bleomycin resistance protein/Dihydroxybiphenyl dioxygenase"/>
    <property type="match status" value="1"/>
</dbReference>
<protein>
    <submittedName>
        <fullName evidence="2">VOC family protein</fullName>
    </submittedName>
</protein>
<accession>A0ABV1F6D5</accession>
<dbReference type="PANTHER" id="PTHR39175:SF1">
    <property type="entry name" value="FAMILY PROTEIN, PUTATIVE (AFU_ORTHOLOGUE AFUA_3G15060)-RELATED"/>
    <property type="match status" value="1"/>
</dbReference>
<name>A0ABV1F6D5_9BACI</name>
<dbReference type="InterPro" id="IPR037523">
    <property type="entry name" value="VOC_core"/>
</dbReference>
<evidence type="ECO:0000259" key="1">
    <source>
        <dbReference type="PROSITE" id="PS51819"/>
    </source>
</evidence>
<keyword evidence="3" id="KW-1185">Reference proteome</keyword>
<proteinExistence type="predicted"/>
<feature type="domain" description="VOC" evidence="1">
    <location>
        <begin position="5"/>
        <end position="120"/>
    </location>
</feature>
<dbReference type="Pfam" id="PF00903">
    <property type="entry name" value="Glyoxalase"/>
    <property type="match status" value="1"/>
</dbReference>
<dbReference type="EMBL" id="JBBMFN010000095">
    <property type="protein sequence ID" value="MEQ2468350.1"/>
    <property type="molecule type" value="Genomic_DNA"/>
</dbReference>
<gene>
    <name evidence="2" type="ORF">WMO63_22075</name>
</gene>
<dbReference type="RefSeq" id="WP_341193357.1">
    <property type="nucleotide sequence ID" value="NZ_JBBMFN010000095.1"/>
</dbReference>
<sequence>MTIIGVHHVQITIPKGLEQQAKDFYCGVLGLGEIEKPSSLQGRGGFWLSLGNIDVHVGTEEGFNRYTTKSHLAYQVDNMSYWKNKLSKLGVEIAASIPIEGFERFEFRDPFGNRVEIIEKKLLE</sequence>
<comment type="caution">
    <text evidence="2">The sequence shown here is derived from an EMBL/GenBank/DDBJ whole genome shotgun (WGS) entry which is preliminary data.</text>
</comment>
<evidence type="ECO:0000313" key="2">
    <source>
        <dbReference type="EMBL" id="MEQ2468350.1"/>
    </source>
</evidence>
<dbReference type="Proteomes" id="UP001465426">
    <property type="component" value="Unassembled WGS sequence"/>
</dbReference>